<reference evidence="2" key="1">
    <citation type="submission" date="2023-07" db="EMBL/GenBank/DDBJ databases">
        <title>draft genome sequence of fig (Ficus carica).</title>
        <authorList>
            <person name="Takahashi T."/>
            <person name="Nishimura K."/>
        </authorList>
    </citation>
    <scope>NUCLEOTIDE SEQUENCE</scope>
</reference>
<dbReference type="EMBL" id="BTGU01007503">
    <property type="protein sequence ID" value="GMN18757.1"/>
    <property type="molecule type" value="Genomic_DNA"/>
</dbReference>
<keyword evidence="3" id="KW-1185">Reference proteome</keyword>
<organism evidence="2 3">
    <name type="scientific">Ficus carica</name>
    <name type="common">Common fig</name>
    <dbReference type="NCBI Taxonomy" id="3494"/>
    <lineage>
        <taxon>Eukaryota</taxon>
        <taxon>Viridiplantae</taxon>
        <taxon>Streptophyta</taxon>
        <taxon>Embryophyta</taxon>
        <taxon>Tracheophyta</taxon>
        <taxon>Spermatophyta</taxon>
        <taxon>Magnoliopsida</taxon>
        <taxon>eudicotyledons</taxon>
        <taxon>Gunneridae</taxon>
        <taxon>Pentapetalae</taxon>
        <taxon>rosids</taxon>
        <taxon>fabids</taxon>
        <taxon>Rosales</taxon>
        <taxon>Moraceae</taxon>
        <taxon>Ficeae</taxon>
        <taxon>Ficus</taxon>
    </lineage>
</organism>
<evidence type="ECO:0000313" key="2">
    <source>
        <dbReference type="EMBL" id="GMN18757.1"/>
    </source>
</evidence>
<protein>
    <submittedName>
        <fullName evidence="2">Uncharacterized protein</fullName>
    </submittedName>
</protein>
<comment type="caution">
    <text evidence="2">The sequence shown here is derived from an EMBL/GenBank/DDBJ whole genome shotgun (WGS) entry which is preliminary data.</text>
</comment>
<proteinExistence type="predicted"/>
<evidence type="ECO:0000313" key="3">
    <source>
        <dbReference type="Proteomes" id="UP001187192"/>
    </source>
</evidence>
<name>A0AA87YNP8_FICCA</name>
<dbReference type="Proteomes" id="UP001187192">
    <property type="component" value="Unassembled WGS sequence"/>
</dbReference>
<accession>A0AA87YNP8</accession>
<gene>
    <name evidence="2" type="ORF">TIFTF001_049850</name>
</gene>
<feature type="region of interest" description="Disordered" evidence="1">
    <location>
        <begin position="49"/>
        <end position="69"/>
    </location>
</feature>
<sequence>MLKSLLPPQIPLLFPATTSILSLQRPMLVGFFDAGARSRYGSRIVTHKGATSRSHDGGFAVDPIAREGQ</sequence>
<dbReference type="Gramene" id="FCD_00031260-RA">
    <property type="protein sequence ID" value="FCD_00031260-RA:cds"/>
    <property type="gene ID" value="FCD_00031260"/>
</dbReference>
<evidence type="ECO:0000256" key="1">
    <source>
        <dbReference type="SAM" id="MobiDB-lite"/>
    </source>
</evidence>
<dbReference type="AlphaFoldDB" id="A0AA87YNP8"/>